<evidence type="ECO:0000313" key="2">
    <source>
        <dbReference type="EMBL" id="MBC9795985.1"/>
    </source>
</evidence>
<keyword evidence="1" id="KW-0812">Transmembrane</keyword>
<evidence type="ECO:0000313" key="3">
    <source>
        <dbReference type="Proteomes" id="UP000653730"/>
    </source>
</evidence>
<dbReference type="AlphaFoldDB" id="A0A926Q3N7"/>
<gene>
    <name evidence="2" type="ORF">IBL28_08410</name>
</gene>
<keyword evidence="3" id="KW-1185">Reference proteome</keyword>
<accession>A0A926Q3N7</accession>
<keyword evidence="1" id="KW-0472">Membrane</keyword>
<dbReference type="Proteomes" id="UP000653730">
    <property type="component" value="Unassembled WGS sequence"/>
</dbReference>
<dbReference type="Pfam" id="PF13858">
    <property type="entry name" value="DUF4199"/>
    <property type="match status" value="1"/>
</dbReference>
<dbReference type="EMBL" id="JACVDC010000018">
    <property type="protein sequence ID" value="MBC9795985.1"/>
    <property type="molecule type" value="Genomic_DNA"/>
</dbReference>
<dbReference type="InterPro" id="IPR025250">
    <property type="entry name" value="DUF4199"/>
</dbReference>
<feature type="transmembrane region" description="Helical" evidence="1">
    <location>
        <begin position="142"/>
        <end position="166"/>
    </location>
</feature>
<reference evidence="2 3" key="1">
    <citation type="submission" date="2020-09" db="EMBL/GenBank/DDBJ databases">
        <title>Sinomicrobium weinanense sp. nov., a halophilic bacteria isolated from saline-alkali soil.</title>
        <authorList>
            <person name="Wu P."/>
            <person name="Ren H."/>
            <person name="Mei Y."/>
            <person name="Liang Y."/>
            <person name="Chen Z."/>
        </authorList>
    </citation>
    <scope>NUCLEOTIDE SEQUENCE [LARGE SCALE GENOMIC DNA]</scope>
    <source>
        <strain evidence="2 3">FJxs</strain>
    </source>
</reference>
<keyword evidence="1" id="KW-1133">Transmembrane helix</keyword>
<comment type="caution">
    <text evidence="2">The sequence shown here is derived from an EMBL/GenBank/DDBJ whole genome shotgun (WGS) entry which is preliminary data.</text>
</comment>
<proteinExistence type="predicted"/>
<organism evidence="2 3">
    <name type="scientific">Sinomicrobium weinanense</name>
    <dbReference type="NCBI Taxonomy" id="2842200"/>
    <lineage>
        <taxon>Bacteria</taxon>
        <taxon>Pseudomonadati</taxon>
        <taxon>Bacteroidota</taxon>
        <taxon>Flavobacteriia</taxon>
        <taxon>Flavobacteriales</taxon>
        <taxon>Flavobacteriaceae</taxon>
        <taxon>Sinomicrobium</taxon>
    </lineage>
</organism>
<evidence type="ECO:0000256" key="1">
    <source>
        <dbReference type="SAM" id="Phobius"/>
    </source>
</evidence>
<dbReference type="RefSeq" id="WP_187965134.1">
    <property type="nucleotide sequence ID" value="NZ_JACVDC010000018.1"/>
</dbReference>
<feature type="transmembrane region" description="Helical" evidence="1">
    <location>
        <begin position="12"/>
        <end position="34"/>
    </location>
</feature>
<protein>
    <submittedName>
        <fullName evidence="2">DUF4199 domain-containing protein</fullName>
    </submittedName>
</protein>
<feature type="transmembrane region" description="Helical" evidence="1">
    <location>
        <begin position="81"/>
        <end position="102"/>
    </location>
</feature>
<sequence length="173" mass="19228">MEENLQPKTGKLALNYGLLTGGIMVLFGIMLYIMDMHYQRSWTIAIVNYIILALGIIIAMVQFKKLNGGFLSLSQSLKAGLGVALIAALISVVYSLLLAYVIDPEMMDKSFELARQELQNSGKLTDEQIETQMEVGRKFAWIGYPVIIIFNLFIGFIISLITGAFLGKSKPKE</sequence>
<feature type="transmembrane region" description="Helical" evidence="1">
    <location>
        <begin position="40"/>
        <end position="61"/>
    </location>
</feature>
<name>A0A926Q3N7_9FLAO</name>